<dbReference type="GO" id="GO:0005975">
    <property type="term" value="P:carbohydrate metabolic process"/>
    <property type="evidence" value="ECO:0007669"/>
    <property type="project" value="InterPro"/>
</dbReference>
<dbReference type="EMBL" id="BAIV01000002">
    <property type="protein sequence ID" value="GAE82254.1"/>
    <property type="molecule type" value="Genomic_DNA"/>
</dbReference>
<evidence type="ECO:0000313" key="4">
    <source>
        <dbReference type="Proteomes" id="UP000019131"/>
    </source>
</evidence>
<dbReference type="GO" id="GO:0003824">
    <property type="term" value="F:catalytic activity"/>
    <property type="evidence" value="ECO:0007669"/>
    <property type="project" value="InterPro"/>
</dbReference>
<dbReference type="GO" id="GO:0030246">
    <property type="term" value="F:carbohydrate binding"/>
    <property type="evidence" value="ECO:0007669"/>
    <property type="project" value="InterPro"/>
</dbReference>
<protein>
    <submittedName>
        <fullName evidence="3">Alpha-xylosidase</fullName>
    </submittedName>
</protein>
<dbReference type="STRING" id="1445607.JCM10512_444"/>
<dbReference type="AlphaFoldDB" id="W4UP10"/>
<dbReference type="PANTHER" id="PTHR43863:SF2">
    <property type="entry name" value="MALTASE-GLUCOAMYLASE"/>
    <property type="match status" value="1"/>
</dbReference>
<dbReference type="InterPro" id="IPR051816">
    <property type="entry name" value="Glycosyl_Hydrolase_31"/>
</dbReference>
<gene>
    <name evidence="3" type="ORF">JCM10512_444</name>
</gene>
<evidence type="ECO:0000313" key="3">
    <source>
        <dbReference type="EMBL" id="GAE82254.1"/>
    </source>
</evidence>
<sequence length="261" mass="29086">MKKIFLSFSFLLLAIQLYAQSFDKTTSGITTNINGVAIEIQFYNASTVRILKAPQGYSYTKKSLSVIAEPQPVDFAIKQNGDHIRLKSHAIQVDVNTTSGAVSFFTTGGQALFTEKDSGPQFTAVNDAGVNTFKVYQPFVLDADEAIYGLGQLQNGKMVQRNMRKYLIQGNTEDVITFFQSVKGYGVFWDNYSPTLFLDNEKETSFDSEVGDCIDYYFMYGKNADGVIAQMRSLTGEVPMFPLWTYGIGKAKSAIKLKMRS</sequence>
<reference evidence="3 4" key="1">
    <citation type="journal article" date="2014" name="Genome Announc.">
        <title>Draft Genome Sequence of Bacteroides reticulotermitis Strain JCM 10512T, Isolated from the Gut of a Termite.</title>
        <authorList>
            <person name="Yuki M."/>
            <person name="Oshima K."/>
            <person name="Suda W."/>
            <person name="Sakamoto M."/>
            <person name="Iida T."/>
            <person name="Hattori M."/>
            <person name="Ohkuma M."/>
        </authorList>
    </citation>
    <scope>NUCLEOTIDE SEQUENCE [LARGE SCALE GENOMIC DNA]</scope>
    <source>
        <strain evidence="3 4">JCM 10512</strain>
    </source>
</reference>
<evidence type="ECO:0000256" key="1">
    <source>
        <dbReference type="SAM" id="SignalP"/>
    </source>
</evidence>
<comment type="caution">
    <text evidence="3">The sequence shown here is derived from an EMBL/GenBank/DDBJ whole genome shotgun (WGS) entry which is preliminary data.</text>
</comment>
<feature type="signal peptide" evidence="1">
    <location>
        <begin position="1"/>
        <end position="21"/>
    </location>
</feature>
<evidence type="ECO:0000259" key="2">
    <source>
        <dbReference type="Pfam" id="PF13802"/>
    </source>
</evidence>
<dbReference type="SUPFAM" id="SSF74650">
    <property type="entry name" value="Galactose mutarotase-like"/>
    <property type="match status" value="1"/>
</dbReference>
<accession>W4UP10</accession>
<organism evidence="3 4">
    <name type="scientific">Bacteroides reticulotermitis JCM 10512</name>
    <dbReference type="NCBI Taxonomy" id="1445607"/>
    <lineage>
        <taxon>Bacteria</taxon>
        <taxon>Pseudomonadati</taxon>
        <taxon>Bacteroidota</taxon>
        <taxon>Bacteroidia</taxon>
        <taxon>Bacteroidales</taxon>
        <taxon>Bacteroidaceae</taxon>
        <taxon>Bacteroides</taxon>
    </lineage>
</organism>
<dbReference type="PANTHER" id="PTHR43863">
    <property type="entry name" value="HYDROLASE, PUTATIVE (AFU_ORTHOLOGUE AFUA_1G03140)-RELATED"/>
    <property type="match status" value="1"/>
</dbReference>
<dbReference type="InterPro" id="IPR011013">
    <property type="entry name" value="Gal_mutarotase_sf_dom"/>
</dbReference>
<keyword evidence="1" id="KW-0732">Signal</keyword>
<keyword evidence="4" id="KW-1185">Reference proteome</keyword>
<dbReference type="CDD" id="cd14752">
    <property type="entry name" value="GH31_N"/>
    <property type="match status" value="1"/>
</dbReference>
<dbReference type="InterPro" id="IPR025887">
    <property type="entry name" value="Glyco_hydro_31_N_dom"/>
</dbReference>
<name>W4UP10_9BACE</name>
<proteinExistence type="predicted"/>
<dbReference type="Pfam" id="PF13802">
    <property type="entry name" value="Gal_mutarotas_2"/>
    <property type="match status" value="1"/>
</dbReference>
<feature type="chain" id="PRO_5004849377" evidence="1">
    <location>
        <begin position="22"/>
        <end position="261"/>
    </location>
</feature>
<feature type="domain" description="Glycoside hydrolase family 31 N-terminal" evidence="2">
    <location>
        <begin position="38"/>
        <end position="197"/>
    </location>
</feature>
<dbReference type="Proteomes" id="UP000019131">
    <property type="component" value="Unassembled WGS sequence"/>
</dbReference>
<dbReference type="Gene3D" id="2.60.40.1760">
    <property type="entry name" value="glycosyl hydrolase (family 31)"/>
    <property type="match status" value="1"/>
</dbReference>